<accession>A0A2J6N8L4</accession>
<evidence type="ECO:0000313" key="2">
    <source>
        <dbReference type="EMBL" id="PMB76083.1"/>
    </source>
</evidence>
<dbReference type="GeneID" id="12449503"/>
<reference evidence="1" key="2">
    <citation type="journal article" date="2020" name="mSystems">
        <title>Genome- and Community-Level Interaction Insights into Carbon Utilization and Element Cycling Functions of Hydrothermarchaeota in Hydrothermal Sediment.</title>
        <authorList>
            <person name="Zhou Z."/>
            <person name="Liu Y."/>
            <person name="Xu W."/>
            <person name="Pan J."/>
            <person name="Luo Z.H."/>
            <person name="Li M."/>
        </authorList>
    </citation>
    <scope>NUCLEOTIDE SEQUENCE [LARGE SCALE GENOMIC DNA]</scope>
    <source>
        <strain evidence="1">SpSt-1261</strain>
    </source>
</reference>
<dbReference type="RefSeq" id="WP_148683530.1">
    <property type="nucleotide sequence ID" value="NZ_DSFH01000014.1"/>
</dbReference>
<dbReference type="PANTHER" id="PTHR30348:SF4">
    <property type="entry name" value="DUF72 DOMAIN-CONTAINING PROTEIN"/>
    <property type="match status" value="1"/>
</dbReference>
<dbReference type="Gene3D" id="3.20.20.410">
    <property type="entry name" value="Protein of unknown function UPF0759"/>
    <property type="match status" value="1"/>
</dbReference>
<dbReference type="EMBL" id="DSFH01000014">
    <property type="protein sequence ID" value="HEW63555.1"/>
    <property type="molecule type" value="Genomic_DNA"/>
</dbReference>
<dbReference type="SUPFAM" id="SSF117396">
    <property type="entry name" value="TM1631-like"/>
    <property type="match status" value="1"/>
</dbReference>
<dbReference type="InterPro" id="IPR002763">
    <property type="entry name" value="DUF72"/>
</dbReference>
<name>A0A2J6N8L4_9CREN</name>
<dbReference type="InterPro" id="IPR036520">
    <property type="entry name" value="UPF0759_sf"/>
</dbReference>
<dbReference type="PANTHER" id="PTHR30348">
    <property type="entry name" value="UNCHARACTERIZED PROTEIN YECE"/>
    <property type="match status" value="1"/>
</dbReference>
<dbReference type="Proteomes" id="UP000237153">
    <property type="component" value="Unassembled WGS sequence"/>
</dbReference>
<organism evidence="2 3">
    <name type="scientific">Fervidicoccus fontis</name>
    <dbReference type="NCBI Taxonomy" id="683846"/>
    <lineage>
        <taxon>Archaea</taxon>
        <taxon>Thermoproteota</taxon>
        <taxon>Thermoprotei</taxon>
        <taxon>Fervidicoccales</taxon>
        <taxon>Fervidicoccaceae</taxon>
        <taxon>Fervidicoccus</taxon>
    </lineage>
</organism>
<protein>
    <submittedName>
        <fullName evidence="2">DUF72 domain-containing protein</fullName>
    </submittedName>
</protein>
<dbReference type="Proteomes" id="UP000886076">
    <property type="component" value="Unassembled WGS sequence"/>
</dbReference>
<proteinExistence type="predicted"/>
<sequence length="257" mass="29936">MNSTNLVFVGTCGFPTSMKRVFSLVDVVEIQKSFYDLLSDKEISNILKNKRNENKITLKCWQVITHPSTSPTWKKMKNKINGEINNYGYLKPTKENFEAFSKVVDQARKLNAEVIVLQSPPSMPYDEYTKDRISSFFKEITSIVEKNIKIAWEPRGKYAEDDSFLEKIENEKVEIVTDALRRGKIFYEHFLYIRLHGLGGKRETNYKYKYTDEDLISLSKLIGKAIVHNKNIYVLFNNIFMLEDAVRFKKLMTGAIK</sequence>
<dbReference type="AlphaFoldDB" id="A0A2J6N8L4"/>
<evidence type="ECO:0000313" key="1">
    <source>
        <dbReference type="EMBL" id="HEW63555.1"/>
    </source>
</evidence>
<evidence type="ECO:0000313" key="3">
    <source>
        <dbReference type="Proteomes" id="UP000237153"/>
    </source>
</evidence>
<gene>
    <name evidence="2" type="ORF">C0188_00210</name>
    <name evidence="1" type="ORF">ENO39_00630</name>
</gene>
<dbReference type="Pfam" id="PF01904">
    <property type="entry name" value="DUF72"/>
    <property type="match status" value="1"/>
</dbReference>
<reference evidence="2 3" key="1">
    <citation type="submission" date="2018-01" db="EMBL/GenBank/DDBJ databases">
        <title>Metagenomic assembled genomes from two thermal pools in the Uzon Caldera, Kamchatka, Russia.</title>
        <authorList>
            <person name="Wilkins L."/>
            <person name="Ettinger C."/>
        </authorList>
    </citation>
    <scope>NUCLEOTIDE SEQUENCE [LARGE SCALE GENOMIC DNA]</scope>
    <source>
        <strain evidence="2">ZAV-06</strain>
    </source>
</reference>
<comment type="caution">
    <text evidence="2">The sequence shown here is derived from an EMBL/GenBank/DDBJ whole genome shotgun (WGS) entry which is preliminary data.</text>
</comment>
<dbReference type="EMBL" id="PNIM01000001">
    <property type="protein sequence ID" value="PMB76083.1"/>
    <property type="molecule type" value="Genomic_DNA"/>
</dbReference>